<reference evidence="2 3" key="1">
    <citation type="journal article" date="2015" name="Nature">
        <title>rRNA introns, odd ribosomes, and small enigmatic genomes across a large radiation of phyla.</title>
        <authorList>
            <person name="Brown C.T."/>
            <person name="Hug L.A."/>
            <person name="Thomas B.C."/>
            <person name="Sharon I."/>
            <person name="Castelle C.J."/>
            <person name="Singh A."/>
            <person name="Wilkins M.J."/>
            <person name="Williams K.H."/>
            <person name="Banfield J.F."/>
        </authorList>
    </citation>
    <scope>NUCLEOTIDE SEQUENCE [LARGE SCALE GENOMIC DNA]</scope>
</reference>
<feature type="transmembrane region" description="Helical" evidence="1">
    <location>
        <begin position="42"/>
        <end position="60"/>
    </location>
</feature>
<keyword evidence="1" id="KW-0812">Transmembrane</keyword>
<keyword evidence="1" id="KW-1133">Transmembrane helix</keyword>
<evidence type="ECO:0000313" key="2">
    <source>
        <dbReference type="EMBL" id="KKS44121.1"/>
    </source>
</evidence>
<proteinExistence type="predicted"/>
<protein>
    <submittedName>
        <fullName evidence="2">Uncharacterized protein</fullName>
    </submittedName>
</protein>
<gene>
    <name evidence="2" type="ORF">UV05_C0011G0012</name>
</gene>
<evidence type="ECO:0000313" key="3">
    <source>
        <dbReference type="Proteomes" id="UP000034875"/>
    </source>
</evidence>
<accession>A0A0G1BCQ3</accession>
<evidence type="ECO:0000256" key="1">
    <source>
        <dbReference type="SAM" id="Phobius"/>
    </source>
</evidence>
<dbReference type="EMBL" id="LCCZ01000011">
    <property type="protein sequence ID" value="KKS44121.1"/>
    <property type="molecule type" value="Genomic_DNA"/>
</dbReference>
<feature type="transmembrane region" description="Helical" evidence="1">
    <location>
        <begin position="234"/>
        <end position="251"/>
    </location>
</feature>
<feature type="transmembrane region" description="Helical" evidence="1">
    <location>
        <begin position="205"/>
        <end position="228"/>
    </location>
</feature>
<dbReference type="SUPFAM" id="SSF49464">
    <property type="entry name" value="Carboxypeptidase regulatory domain-like"/>
    <property type="match status" value="1"/>
</dbReference>
<comment type="caution">
    <text evidence="2">The sequence shown here is derived from an EMBL/GenBank/DDBJ whole genome shotgun (WGS) entry which is preliminary data.</text>
</comment>
<dbReference type="AlphaFoldDB" id="A0A0G1BCQ3"/>
<sequence length="261" mass="29808">MILLDFFYNLFSFFDFLWLRDLMALSPALYQFFTVNLTQYDLLFLAIGFLVILIEIRLPLKYYWGLPAYTFDKFFEGLGLRPKTPVWGYCLDAETDQIITVAAVELLDEKSKKIITTTFSNRLGQYGFLVYPGSYIVRAVKNHYKMPSFLDPENIELIQVDESSAIPVGVTFSPDFPKINIPLMPLEKINWRDPQSLLSHYARTFLFSTATIVVYLSAVGSLLAFVLTGRPYDGLLLAVAVTLLFIKIYILETVGQVGKIE</sequence>
<keyword evidence="1" id="KW-0472">Membrane</keyword>
<dbReference type="Proteomes" id="UP000034875">
    <property type="component" value="Unassembled WGS sequence"/>
</dbReference>
<name>A0A0G1BCQ3_9BACT</name>
<organism evidence="2 3">
    <name type="scientific">candidate division CPR1 bacterium GW2011_GWA2_42_17</name>
    <dbReference type="NCBI Taxonomy" id="1618341"/>
    <lineage>
        <taxon>Bacteria</taxon>
        <taxon>candidate division CPR1</taxon>
    </lineage>
</organism>
<dbReference type="InterPro" id="IPR008969">
    <property type="entry name" value="CarboxyPept-like_regulatory"/>
</dbReference>